<evidence type="ECO:0000313" key="1">
    <source>
        <dbReference type="EMBL" id="KAL1557712.1"/>
    </source>
</evidence>
<reference evidence="1 2" key="1">
    <citation type="submission" date="2024-06" db="EMBL/GenBank/DDBJ databases">
        <title>A chromosome level genome sequence of Diviner's sage (Salvia divinorum).</title>
        <authorList>
            <person name="Ford S.A."/>
            <person name="Ro D.-K."/>
            <person name="Ness R.W."/>
            <person name="Phillips M.A."/>
        </authorList>
    </citation>
    <scope>NUCLEOTIDE SEQUENCE [LARGE SCALE GENOMIC DNA]</scope>
    <source>
        <strain evidence="1">SAF-2024a</strain>
        <tissue evidence="1">Leaf</tissue>
    </source>
</reference>
<protein>
    <submittedName>
        <fullName evidence="1">Uncharacterized protein</fullName>
    </submittedName>
</protein>
<dbReference type="EMBL" id="JBEAFC010000004">
    <property type="protein sequence ID" value="KAL1557712.1"/>
    <property type="molecule type" value="Genomic_DNA"/>
</dbReference>
<proteinExistence type="predicted"/>
<evidence type="ECO:0000313" key="2">
    <source>
        <dbReference type="Proteomes" id="UP001567538"/>
    </source>
</evidence>
<gene>
    <name evidence="1" type="ORF">AAHA92_08262</name>
</gene>
<accession>A0ABD1HNP3</accession>
<organism evidence="1 2">
    <name type="scientific">Salvia divinorum</name>
    <name type="common">Maria pastora</name>
    <name type="synonym">Diviner's sage</name>
    <dbReference type="NCBI Taxonomy" id="28513"/>
    <lineage>
        <taxon>Eukaryota</taxon>
        <taxon>Viridiplantae</taxon>
        <taxon>Streptophyta</taxon>
        <taxon>Embryophyta</taxon>
        <taxon>Tracheophyta</taxon>
        <taxon>Spermatophyta</taxon>
        <taxon>Magnoliopsida</taxon>
        <taxon>eudicotyledons</taxon>
        <taxon>Gunneridae</taxon>
        <taxon>Pentapetalae</taxon>
        <taxon>asterids</taxon>
        <taxon>lamiids</taxon>
        <taxon>Lamiales</taxon>
        <taxon>Lamiaceae</taxon>
        <taxon>Nepetoideae</taxon>
        <taxon>Mentheae</taxon>
        <taxon>Salviinae</taxon>
        <taxon>Salvia</taxon>
        <taxon>Salvia subgen. Calosphace</taxon>
    </lineage>
</organism>
<dbReference type="Proteomes" id="UP001567538">
    <property type="component" value="Unassembled WGS sequence"/>
</dbReference>
<name>A0ABD1HNP3_SALDI</name>
<dbReference type="AlphaFoldDB" id="A0ABD1HNP3"/>
<sequence>MKGRYGKVGNVSSGAFLIEESASLVILASGPVYRDLTGRRQDVTLDEIHTRWINWSNRESRVQDLAGRGRDDRLAR</sequence>
<comment type="caution">
    <text evidence="1">The sequence shown here is derived from an EMBL/GenBank/DDBJ whole genome shotgun (WGS) entry which is preliminary data.</text>
</comment>
<keyword evidence="2" id="KW-1185">Reference proteome</keyword>